<dbReference type="Gene3D" id="3.40.50.300">
    <property type="entry name" value="P-loop containing nucleotide triphosphate hydrolases"/>
    <property type="match status" value="1"/>
</dbReference>
<dbReference type="Proteomes" id="UP000033428">
    <property type="component" value="Unassembled WGS sequence"/>
</dbReference>
<evidence type="ECO:0000313" key="12">
    <source>
        <dbReference type="Proteomes" id="UP000033428"/>
    </source>
</evidence>
<dbReference type="InterPro" id="IPR048466">
    <property type="entry name" value="DNA_pol3_delta-like_C"/>
</dbReference>
<comment type="similarity">
    <text evidence="7">Belongs to the DNA polymerase HolA subunit family.</text>
</comment>
<evidence type="ECO:0000256" key="3">
    <source>
        <dbReference type="ARBA" id="ARBA00022679"/>
    </source>
</evidence>
<dbReference type="Pfam" id="PF06144">
    <property type="entry name" value="DNA_pol3_delta"/>
    <property type="match status" value="1"/>
</dbReference>
<evidence type="ECO:0000256" key="8">
    <source>
        <dbReference type="ARBA" id="ARBA00049244"/>
    </source>
</evidence>
<dbReference type="SUPFAM" id="SSF52540">
    <property type="entry name" value="P-loop containing nucleoside triphosphate hydrolases"/>
    <property type="match status" value="1"/>
</dbReference>
<organism evidence="11 12">
    <name type="scientific">Candidatus Omnitrophus magneticus</name>
    <dbReference type="NCBI Taxonomy" id="1609969"/>
    <lineage>
        <taxon>Bacteria</taxon>
        <taxon>Pseudomonadati</taxon>
        <taxon>Candidatus Omnitrophota</taxon>
        <taxon>Candidatus Omnitrophus</taxon>
    </lineage>
</organism>
<dbReference type="PANTHER" id="PTHR34388">
    <property type="entry name" value="DNA POLYMERASE III SUBUNIT DELTA"/>
    <property type="match status" value="1"/>
</dbReference>
<keyword evidence="5" id="KW-0235">DNA replication</keyword>
<feature type="domain" description="DNA polymerase III delta N-terminal" evidence="9">
    <location>
        <begin position="6"/>
        <end position="110"/>
    </location>
</feature>
<dbReference type="InterPro" id="IPR010372">
    <property type="entry name" value="DNA_pol3_delta_N"/>
</dbReference>
<keyword evidence="4 11" id="KW-0548">Nucleotidyltransferase</keyword>
<keyword evidence="12" id="KW-1185">Reference proteome</keyword>
<keyword evidence="6" id="KW-0239">DNA-directed DNA polymerase</keyword>
<dbReference type="InterPro" id="IPR008921">
    <property type="entry name" value="DNA_pol3_clamp-load_cplx_C"/>
</dbReference>
<evidence type="ECO:0000313" key="11">
    <source>
        <dbReference type="EMBL" id="KJJ85576.1"/>
    </source>
</evidence>
<evidence type="ECO:0000256" key="2">
    <source>
        <dbReference type="ARBA" id="ARBA00017703"/>
    </source>
</evidence>
<dbReference type="InterPro" id="IPR005790">
    <property type="entry name" value="DNA_polIII_delta"/>
</dbReference>
<sequence length="317" mass="36468">MKQNFLVIGDDKFLRAREIKILKEKFLSSEYKDFNYSEHPLTDITSIKNSIETLPFLSEKRVVLILLEDIDDSAFDQIISYLEKPLPTTIIILSSDEPLKKTAKYKKLSTVCEIIEASQPAPKNLEKWIHAFLKNERLTISDDAIELLIELKGTDTYSIKLELEKLASFMYGSNETITRSIIEKLTGSSITESVFKLADAINNKDAKKAFKITHELIFIERKHPTEIIGYLAWYFKTLSNIKLLLYKGITLNNIAFELKYSTSYIRILSQQSQKYSITRLFSLLKLLFESDRELKTGVKTPELALEMFIAANWAGKL</sequence>
<dbReference type="GO" id="GO:0006261">
    <property type="term" value="P:DNA-templated DNA replication"/>
    <property type="evidence" value="ECO:0007669"/>
    <property type="project" value="TreeGrafter"/>
</dbReference>
<dbReference type="Gene3D" id="1.20.272.10">
    <property type="match status" value="1"/>
</dbReference>
<dbReference type="Pfam" id="PF21694">
    <property type="entry name" value="DNA_pol3_delta_C"/>
    <property type="match status" value="1"/>
</dbReference>
<evidence type="ECO:0000256" key="6">
    <source>
        <dbReference type="ARBA" id="ARBA00022932"/>
    </source>
</evidence>
<keyword evidence="3 11" id="KW-0808">Transferase</keyword>
<dbReference type="GO" id="GO:0009360">
    <property type="term" value="C:DNA polymerase III complex"/>
    <property type="evidence" value="ECO:0007669"/>
    <property type="project" value="InterPro"/>
</dbReference>
<evidence type="ECO:0000256" key="5">
    <source>
        <dbReference type="ARBA" id="ARBA00022705"/>
    </source>
</evidence>
<proteinExistence type="inferred from homology"/>
<evidence type="ECO:0000259" key="9">
    <source>
        <dbReference type="Pfam" id="PF06144"/>
    </source>
</evidence>
<dbReference type="EMBL" id="JYNY01000114">
    <property type="protein sequence ID" value="KJJ85576.1"/>
    <property type="molecule type" value="Genomic_DNA"/>
</dbReference>
<accession>A0A0F0CVJ4</accession>
<evidence type="ECO:0000256" key="1">
    <source>
        <dbReference type="ARBA" id="ARBA00012417"/>
    </source>
</evidence>
<dbReference type="GO" id="GO:0003677">
    <property type="term" value="F:DNA binding"/>
    <property type="evidence" value="ECO:0007669"/>
    <property type="project" value="InterPro"/>
</dbReference>
<dbReference type="GO" id="GO:0003887">
    <property type="term" value="F:DNA-directed DNA polymerase activity"/>
    <property type="evidence" value="ECO:0007669"/>
    <property type="project" value="UniProtKB-KW"/>
</dbReference>
<comment type="catalytic activity">
    <reaction evidence="8">
        <text>DNA(n) + a 2'-deoxyribonucleoside 5'-triphosphate = DNA(n+1) + diphosphate</text>
        <dbReference type="Rhea" id="RHEA:22508"/>
        <dbReference type="Rhea" id="RHEA-COMP:17339"/>
        <dbReference type="Rhea" id="RHEA-COMP:17340"/>
        <dbReference type="ChEBI" id="CHEBI:33019"/>
        <dbReference type="ChEBI" id="CHEBI:61560"/>
        <dbReference type="ChEBI" id="CHEBI:173112"/>
        <dbReference type="EC" id="2.7.7.7"/>
    </reaction>
</comment>
<dbReference type="AlphaFoldDB" id="A0A0F0CVJ4"/>
<gene>
    <name evidence="11" type="ORF">OMAG_000531</name>
</gene>
<dbReference type="InterPro" id="IPR027417">
    <property type="entry name" value="P-loop_NTPase"/>
</dbReference>
<feature type="domain" description="DNA polymerase III delta subunit-like C-terminal" evidence="10">
    <location>
        <begin position="192"/>
        <end position="310"/>
    </location>
</feature>
<evidence type="ECO:0000259" key="10">
    <source>
        <dbReference type="Pfam" id="PF21694"/>
    </source>
</evidence>
<dbReference type="SUPFAM" id="SSF48019">
    <property type="entry name" value="post-AAA+ oligomerization domain-like"/>
    <property type="match status" value="1"/>
</dbReference>
<protein>
    <recommendedName>
        <fullName evidence="2">DNA polymerase III subunit delta</fullName>
        <ecNumber evidence="1">2.7.7.7</ecNumber>
    </recommendedName>
</protein>
<comment type="caution">
    <text evidence="11">The sequence shown here is derived from an EMBL/GenBank/DDBJ whole genome shotgun (WGS) entry which is preliminary data.</text>
</comment>
<evidence type="ECO:0000256" key="7">
    <source>
        <dbReference type="ARBA" id="ARBA00034754"/>
    </source>
</evidence>
<reference evidence="11 12" key="1">
    <citation type="submission" date="2015-02" db="EMBL/GenBank/DDBJ databases">
        <title>Single-cell genomics of uncultivated deep-branching MTB reveals a conserved set of magnetosome genes.</title>
        <authorList>
            <person name="Kolinko S."/>
            <person name="Richter M."/>
            <person name="Glockner F.O."/>
            <person name="Brachmann A."/>
            <person name="Schuler D."/>
        </authorList>
    </citation>
    <scope>NUCLEOTIDE SEQUENCE [LARGE SCALE GENOMIC DNA]</scope>
    <source>
        <strain evidence="11">SKK-01</strain>
    </source>
</reference>
<dbReference type="EC" id="2.7.7.7" evidence="1"/>
<dbReference type="NCBIfam" id="TIGR01128">
    <property type="entry name" value="holA"/>
    <property type="match status" value="1"/>
</dbReference>
<dbReference type="Gene3D" id="1.10.8.60">
    <property type="match status" value="1"/>
</dbReference>
<name>A0A0F0CVJ4_9BACT</name>
<evidence type="ECO:0000256" key="4">
    <source>
        <dbReference type="ARBA" id="ARBA00022695"/>
    </source>
</evidence>
<dbReference type="PANTHER" id="PTHR34388:SF1">
    <property type="entry name" value="DNA POLYMERASE III SUBUNIT DELTA"/>
    <property type="match status" value="1"/>
</dbReference>